<name>A0A0K2T2L2_LEPSM</name>
<accession>A0A0K2T2L2</accession>
<protein>
    <submittedName>
        <fullName evidence="1">Uncharacterized protein</fullName>
    </submittedName>
</protein>
<organism evidence="1">
    <name type="scientific">Lepeophtheirus salmonis</name>
    <name type="common">Salmon louse</name>
    <name type="synonym">Caligus salmonis</name>
    <dbReference type="NCBI Taxonomy" id="72036"/>
    <lineage>
        <taxon>Eukaryota</taxon>
        <taxon>Metazoa</taxon>
        <taxon>Ecdysozoa</taxon>
        <taxon>Arthropoda</taxon>
        <taxon>Crustacea</taxon>
        <taxon>Multicrustacea</taxon>
        <taxon>Hexanauplia</taxon>
        <taxon>Copepoda</taxon>
        <taxon>Siphonostomatoida</taxon>
        <taxon>Caligidae</taxon>
        <taxon>Lepeophtheirus</taxon>
    </lineage>
</organism>
<sequence>TSLTMASLSSNHSLQAAAESLAVIDDELLMCKGKSILDPHIGVLRVGRLEPWQYGEPQQLVVGLLTYFLPSLKKREVSSCHRSQRPEGPLFGLDVLYGTPPSPPLVIPHANGRFHGCSPGPR</sequence>
<dbReference type="AlphaFoldDB" id="A0A0K2T2L2"/>
<reference evidence="1" key="1">
    <citation type="submission" date="2014-05" db="EMBL/GenBank/DDBJ databases">
        <authorList>
            <person name="Chronopoulou M."/>
        </authorList>
    </citation>
    <scope>NUCLEOTIDE SEQUENCE</scope>
    <source>
        <tissue evidence="1">Whole organism</tissue>
    </source>
</reference>
<proteinExistence type="predicted"/>
<feature type="non-terminal residue" evidence="1">
    <location>
        <position position="1"/>
    </location>
</feature>
<evidence type="ECO:0000313" key="1">
    <source>
        <dbReference type="EMBL" id="CDW19832.1"/>
    </source>
</evidence>
<dbReference type="EMBL" id="HACA01002471">
    <property type="protein sequence ID" value="CDW19832.1"/>
    <property type="molecule type" value="Transcribed_RNA"/>
</dbReference>